<dbReference type="AlphaFoldDB" id="A0A8S1V6B0"/>
<dbReference type="EMBL" id="CAJJDP010000058">
    <property type="protein sequence ID" value="CAD8171933.1"/>
    <property type="molecule type" value="Genomic_DNA"/>
</dbReference>
<evidence type="ECO:0000313" key="2">
    <source>
        <dbReference type="Proteomes" id="UP000683925"/>
    </source>
</evidence>
<evidence type="ECO:0000313" key="1">
    <source>
        <dbReference type="EMBL" id="CAD8171933.1"/>
    </source>
</evidence>
<proteinExistence type="predicted"/>
<comment type="caution">
    <text evidence="1">The sequence shown here is derived from an EMBL/GenBank/DDBJ whole genome shotgun (WGS) entry which is preliminary data.</text>
</comment>
<organism evidence="1 2">
    <name type="scientific">Paramecium octaurelia</name>
    <dbReference type="NCBI Taxonomy" id="43137"/>
    <lineage>
        <taxon>Eukaryota</taxon>
        <taxon>Sar</taxon>
        <taxon>Alveolata</taxon>
        <taxon>Ciliophora</taxon>
        <taxon>Intramacronucleata</taxon>
        <taxon>Oligohymenophorea</taxon>
        <taxon>Peniculida</taxon>
        <taxon>Parameciidae</taxon>
        <taxon>Paramecium</taxon>
    </lineage>
</organism>
<keyword evidence="2" id="KW-1185">Reference proteome</keyword>
<gene>
    <name evidence="1" type="ORF">POCTA_138.1.T0590115</name>
</gene>
<accession>A0A8S1V6B0</accession>
<protein>
    <submittedName>
        <fullName evidence="1">Uncharacterized protein</fullName>
    </submittedName>
</protein>
<sequence>MKNKIQFTVNQIQKPSEYNALLDKHLSCYFQSKQVIKTLNRGRLINKKGEILDYRLQKQYIRYHSEFPLDKLPLLEIQGRLHTQKQREKIKSQSVNLTQEQLSYHLNNTYLKKPEILGRRKII</sequence>
<name>A0A8S1V6B0_PAROT</name>
<reference evidence="1" key="1">
    <citation type="submission" date="2021-01" db="EMBL/GenBank/DDBJ databases">
        <authorList>
            <consortium name="Genoscope - CEA"/>
            <person name="William W."/>
        </authorList>
    </citation>
    <scope>NUCLEOTIDE SEQUENCE</scope>
</reference>
<dbReference type="Proteomes" id="UP000683925">
    <property type="component" value="Unassembled WGS sequence"/>
</dbReference>